<dbReference type="RefSeq" id="WP_140603518.1">
    <property type="nucleotide sequence ID" value="NZ_SAWY01000021.1"/>
</dbReference>
<feature type="signal peptide" evidence="1">
    <location>
        <begin position="1"/>
        <end position="20"/>
    </location>
</feature>
<feature type="chain" id="PRO_5021202048" evidence="1">
    <location>
        <begin position="21"/>
        <end position="145"/>
    </location>
</feature>
<evidence type="ECO:0000313" key="4">
    <source>
        <dbReference type="EMBL" id="TPH14614.1"/>
    </source>
</evidence>
<protein>
    <submittedName>
        <fullName evidence="4">DUF4124 domain-containing protein</fullName>
    </submittedName>
</protein>
<keyword evidence="1" id="KW-0732">Signal</keyword>
<dbReference type="PANTHER" id="PTHR34386">
    <property type="entry name" value="GLUTAREDOXIN"/>
    <property type="match status" value="1"/>
</dbReference>
<dbReference type="PROSITE" id="PS51354">
    <property type="entry name" value="GLUTAREDOXIN_2"/>
    <property type="match status" value="1"/>
</dbReference>
<dbReference type="GO" id="GO:0045454">
    <property type="term" value="P:cell redox homeostasis"/>
    <property type="evidence" value="ECO:0007669"/>
    <property type="project" value="TreeGrafter"/>
</dbReference>
<dbReference type="Pfam" id="PF00462">
    <property type="entry name" value="Glutaredoxin"/>
    <property type="match status" value="1"/>
</dbReference>
<feature type="domain" description="Glutaredoxin" evidence="2">
    <location>
        <begin position="73"/>
        <end position="129"/>
    </location>
</feature>
<name>A0A502KU08_9GAMM</name>
<dbReference type="Pfam" id="PF13511">
    <property type="entry name" value="DUF4124"/>
    <property type="match status" value="1"/>
</dbReference>
<accession>A0A502KU08</accession>
<evidence type="ECO:0000313" key="5">
    <source>
        <dbReference type="Proteomes" id="UP000315303"/>
    </source>
</evidence>
<dbReference type="CDD" id="cd02976">
    <property type="entry name" value="NrdH"/>
    <property type="match status" value="1"/>
</dbReference>
<proteinExistence type="predicted"/>
<feature type="domain" description="DUF4124" evidence="3">
    <location>
        <begin position="10"/>
        <end position="51"/>
    </location>
</feature>
<evidence type="ECO:0000259" key="3">
    <source>
        <dbReference type="Pfam" id="PF13511"/>
    </source>
</evidence>
<dbReference type="InterPro" id="IPR002109">
    <property type="entry name" value="Glutaredoxin"/>
</dbReference>
<dbReference type="PANTHER" id="PTHR34386:SF1">
    <property type="entry name" value="GLUTAREDOXIN-LIKE PROTEIN NRDH"/>
    <property type="match status" value="1"/>
</dbReference>
<keyword evidence="5" id="KW-1185">Reference proteome</keyword>
<dbReference type="InterPro" id="IPR036249">
    <property type="entry name" value="Thioredoxin-like_sf"/>
</dbReference>
<evidence type="ECO:0000256" key="1">
    <source>
        <dbReference type="SAM" id="SignalP"/>
    </source>
</evidence>
<dbReference type="OrthoDB" id="8991911at2"/>
<reference evidence="4 5" key="1">
    <citation type="submission" date="2019-01" db="EMBL/GenBank/DDBJ databases">
        <title>Litorilituus lipolytica sp. nov., isolated from intertidal sand of the Yellow Sea in China.</title>
        <authorList>
            <person name="Liu A."/>
        </authorList>
    </citation>
    <scope>NUCLEOTIDE SEQUENCE [LARGE SCALE GENOMIC DNA]</scope>
    <source>
        <strain evidence="4 5">RZ04</strain>
    </source>
</reference>
<dbReference type="InterPro" id="IPR025392">
    <property type="entry name" value="DUF4124"/>
</dbReference>
<dbReference type="AlphaFoldDB" id="A0A502KU08"/>
<comment type="caution">
    <text evidence="4">The sequence shown here is derived from an EMBL/GenBank/DDBJ whole genome shotgun (WGS) entry which is preliminary data.</text>
</comment>
<dbReference type="Proteomes" id="UP000315303">
    <property type="component" value="Unassembled WGS sequence"/>
</dbReference>
<sequence>MMRINLLVIFMLCINPLAQAQEIYKWVDEQGKVHFGDRKPDSQQNVEELNIKLVNSVETVSYQVSSIDIGKKVVIYTTSWCGYCKKAKKYFSDKRIRYTEKNIEKSKIAKMEFKKLGGKGVPIILVGKKKMSGFSQAGFELIYAP</sequence>
<dbReference type="EMBL" id="SAWY01000021">
    <property type="protein sequence ID" value="TPH14614.1"/>
    <property type="molecule type" value="Genomic_DNA"/>
</dbReference>
<evidence type="ECO:0000259" key="2">
    <source>
        <dbReference type="Pfam" id="PF00462"/>
    </source>
</evidence>
<dbReference type="InterPro" id="IPR051548">
    <property type="entry name" value="Grx-like_ET"/>
</dbReference>
<dbReference type="Gene3D" id="3.40.30.10">
    <property type="entry name" value="Glutaredoxin"/>
    <property type="match status" value="1"/>
</dbReference>
<organism evidence="4 5">
    <name type="scientific">Litorilituus lipolyticus</name>
    <dbReference type="NCBI Taxonomy" id="2491017"/>
    <lineage>
        <taxon>Bacteria</taxon>
        <taxon>Pseudomonadati</taxon>
        <taxon>Pseudomonadota</taxon>
        <taxon>Gammaproteobacteria</taxon>
        <taxon>Alteromonadales</taxon>
        <taxon>Colwelliaceae</taxon>
        <taxon>Litorilituus</taxon>
    </lineage>
</organism>
<dbReference type="SUPFAM" id="SSF52833">
    <property type="entry name" value="Thioredoxin-like"/>
    <property type="match status" value="1"/>
</dbReference>
<gene>
    <name evidence="4" type="ORF">EPA86_10965</name>
</gene>
<dbReference type="GO" id="GO:0009055">
    <property type="term" value="F:electron transfer activity"/>
    <property type="evidence" value="ECO:0007669"/>
    <property type="project" value="TreeGrafter"/>
</dbReference>